<dbReference type="PANTHER" id="PTHR13847">
    <property type="entry name" value="SARCOSINE DEHYDROGENASE-RELATED"/>
    <property type="match status" value="1"/>
</dbReference>
<dbReference type="Proteomes" id="UP000194464">
    <property type="component" value="Unassembled WGS sequence"/>
</dbReference>
<dbReference type="InterPro" id="IPR006076">
    <property type="entry name" value="FAD-dep_OxRdtase"/>
</dbReference>
<keyword evidence="3" id="KW-1185">Reference proteome</keyword>
<dbReference type="RefSeq" id="WP_086474224.1">
    <property type="nucleotide sequence ID" value="NZ_FXWJ01000003.1"/>
</dbReference>
<proteinExistence type="predicted"/>
<dbReference type="Pfam" id="PF01266">
    <property type="entry name" value="DAO"/>
    <property type="match status" value="1"/>
</dbReference>
<dbReference type="Gene3D" id="3.30.9.10">
    <property type="entry name" value="D-Amino Acid Oxidase, subunit A, domain 2"/>
    <property type="match status" value="1"/>
</dbReference>
<name>A0ABY1RHK4_9MICO</name>
<gene>
    <name evidence="2" type="ORF">SAMN06295909_2460</name>
</gene>
<accession>A0ABY1RHK4</accession>
<dbReference type="SUPFAM" id="SSF51905">
    <property type="entry name" value="FAD/NAD(P)-binding domain"/>
    <property type="match status" value="1"/>
</dbReference>
<dbReference type="PANTHER" id="PTHR13847:SF285">
    <property type="entry name" value="FAD DEPENDENT OXIDOREDUCTASE DOMAIN-CONTAINING PROTEIN"/>
    <property type="match status" value="1"/>
</dbReference>
<dbReference type="InterPro" id="IPR036188">
    <property type="entry name" value="FAD/NAD-bd_sf"/>
</dbReference>
<feature type="domain" description="FAD dependent oxidoreductase" evidence="1">
    <location>
        <begin position="30"/>
        <end position="391"/>
    </location>
</feature>
<organism evidence="2 3">
    <name type="scientific">Plantibacter elymi</name>
    <name type="common">nom. nud.</name>
    <dbReference type="NCBI Taxonomy" id="199708"/>
    <lineage>
        <taxon>Bacteria</taxon>
        <taxon>Bacillati</taxon>
        <taxon>Actinomycetota</taxon>
        <taxon>Actinomycetes</taxon>
        <taxon>Micrococcales</taxon>
        <taxon>Microbacteriaceae</taxon>
        <taxon>Plantibacter</taxon>
    </lineage>
</organism>
<evidence type="ECO:0000259" key="1">
    <source>
        <dbReference type="Pfam" id="PF01266"/>
    </source>
</evidence>
<dbReference type="EMBL" id="FXWJ01000003">
    <property type="protein sequence ID" value="SMQ71148.1"/>
    <property type="molecule type" value="Genomic_DNA"/>
</dbReference>
<evidence type="ECO:0000313" key="3">
    <source>
        <dbReference type="Proteomes" id="UP000194464"/>
    </source>
</evidence>
<protein>
    <submittedName>
        <fullName evidence="2">Glycine/D-amino acid oxidase</fullName>
    </submittedName>
</protein>
<dbReference type="Gene3D" id="3.50.50.60">
    <property type="entry name" value="FAD/NAD(P)-binding domain"/>
    <property type="match status" value="1"/>
</dbReference>
<comment type="caution">
    <text evidence="2">The sequence shown here is derived from an EMBL/GenBank/DDBJ whole genome shotgun (WGS) entry which is preliminary data.</text>
</comment>
<reference evidence="2 3" key="1">
    <citation type="submission" date="2017-04" db="EMBL/GenBank/DDBJ databases">
        <authorList>
            <person name="Varghese N."/>
            <person name="Submissions S."/>
        </authorList>
    </citation>
    <scope>NUCLEOTIDE SEQUENCE [LARGE SCALE GENOMIC DNA]</scope>
    <source>
        <strain evidence="2 3">VKM Ac-1784</strain>
    </source>
</reference>
<evidence type="ECO:0000313" key="2">
    <source>
        <dbReference type="EMBL" id="SMQ71148.1"/>
    </source>
</evidence>
<sequence>MRNGEIGYWMAQPDLDWPTAPSVDGDESVDVAIIGGGLTGLWTAWAIKQLDPHASVHVYEAEQLGYGASGRNGGWLSSKQIGLRSVLANGAGGRAGVVAMNERQKRAVYEVVDLLGADTIHARRGGALQVARSPSELARLRAYIDKSRQWSVAEEDLRLLSAEETSERVNMTRLVGGMYSPHCFTVDPARMVASLARLARDAGVELRSSARATAIQSGTFMVEGHTIRAGWIVIATEGYTSLQPNQRRAMLPMNSSMLITEPIAPADWKRIGWSEHEGVSSTAHTYFYGRPTVDGRIAIGGRGTPYNFAGSFDRPGRVDGKTIEALQATLDDLFPDVSMTPAHAWSGVLGILRDWSPYVDADEEAGILRVGGYAGQGVTGAYLGGQIAAELVLSRRTELSDSPWVRPLPSKWEPEPLRWIGANALYGVYGWADRLERHRNDGRTSALATIADKFARRG</sequence>